<feature type="region of interest" description="Disordered" evidence="1">
    <location>
        <begin position="715"/>
        <end position="786"/>
    </location>
</feature>
<feature type="compositionally biased region" description="Basic and acidic residues" evidence="1">
    <location>
        <begin position="776"/>
        <end position="786"/>
    </location>
</feature>
<dbReference type="EMBL" id="OU893335">
    <property type="protein sequence ID" value="CAG9791943.1"/>
    <property type="molecule type" value="Genomic_DNA"/>
</dbReference>
<keyword evidence="3" id="KW-1185">Reference proteome</keyword>
<proteinExistence type="predicted"/>
<evidence type="ECO:0000313" key="3">
    <source>
        <dbReference type="Proteomes" id="UP001153714"/>
    </source>
</evidence>
<gene>
    <name evidence="2" type="ORF">DIATSA_LOCUS9523</name>
</gene>
<reference evidence="2" key="2">
    <citation type="submission" date="2022-10" db="EMBL/GenBank/DDBJ databases">
        <authorList>
            <consortium name="ENA_rothamsted_submissions"/>
            <consortium name="culmorum"/>
            <person name="King R."/>
        </authorList>
    </citation>
    <scope>NUCLEOTIDE SEQUENCE</scope>
</reference>
<feature type="compositionally biased region" description="Polar residues" evidence="1">
    <location>
        <begin position="715"/>
        <end position="725"/>
    </location>
</feature>
<dbReference type="Proteomes" id="UP001153714">
    <property type="component" value="Chromosome 4"/>
</dbReference>
<feature type="region of interest" description="Disordered" evidence="1">
    <location>
        <begin position="682"/>
        <end position="702"/>
    </location>
</feature>
<organism evidence="2 3">
    <name type="scientific">Diatraea saccharalis</name>
    <name type="common">sugarcane borer</name>
    <dbReference type="NCBI Taxonomy" id="40085"/>
    <lineage>
        <taxon>Eukaryota</taxon>
        <taxon>Metazoa</taxon>
        <taxon>Ecdysozoa</taxon>
        <taxon>Arthropoda</taxon>
        <taxon>Hexapoda</taxon>
        <taxon>Insecta</taxon>
        <taxon>Pterygota</taxon>
        <taxon>Neoptera</taxon>
        <taxon>Endopterygota</taxon>
        <taxon>Lepidoptera</taxon>
        <taxon>Glossata</taxon>
        <taxon>Ditrysia</taxon>
        <taxon>Pyraloidea</taxon>
        <taxon>Crambidae</taxon>
        <taxon>Crambinae</taxon>
        <taxon>Diatraea</taxon>
    </lineage>
</organism>
<feature type="compositionally biased region" description="Low complexity" evidence="1">
    <location>
        <begin position="329"/>
        <end position="339"/>
    </location>
</feature>
<evidence type="ECO:0000313" key="2">
    <source>
        <dbReference type="EMBL" id="CAG9791943.1"/>
    </source>
</evidence>
<feature type="compositionally biased region" description="Low complexity" evidence="1">
    <location>
        <begin position="682"/>
        <end position="698"/>
    </location>
</feature>
<reference evidence="2" key="1">
    <citation type="submission" date="2021-12" db="EMBL/GenBank/DDBJ databases">
        <authorList>
            <person name="King R."/>
        </authorList>
    </citation>
    <scope>NUCLEOTIDE SEQUENCE</scope>
</reference>
<feature type="region of interest" description="Disordered" evidence="1">
    <location>
        <begin position="321"/>
        <end position="341"/>
    </location>
</feature>
<feature type="compositionally biased region" description="Low complexity" evidence="1">
    <location>
        <begin position="726"/>
        <end position="745"/>
    </location>
</feature>
<evidence type="ECO:0000256" key="1">
    <source>
        <dbReference type="SAM" id="MobiDB-lite"/>
    </source>
</evidence>
<dbReference type="OrthoDB" id="7486149at2759"/>
<sequence>MRKTSQDGGDATSITSSIENEIKKSAAGIVKMKRNSIKRKVQNFSNESDDGVGEPLLQKEKVETLSQSAKFLLSKTKTDIKNEKLNDKQKSGDNMIASTKAMFYSVTESSTSGAKDNSTCFNSRNVVETSTVHNHMNTNVFNNSDGAKNDSIPKSHILVEIDSNKSSAYNPGPLIFTTAKIHTDGTNKHMEPLQVTPVPILSTVEGSIIKTSPVRDVEDKLVKNYNILSSDIQKSDTALTTILGNNFKGVQIPVDNNTIAPILHEVSTNRIQENDVMNPPVLNKTSAIDKSKLPIKKSENKLDDAKSSILTGATVSKEIKAAPAEKQISTSDGTSSSTSLKMDMNKNFETSSKCSDIKKVPETDCYTSVSKDKSAKVSSSFGNKQLQRQTTLRDTEELVKTTSSMNSQSTKMPNVIVKTNVNTAKEKSTLNLTSQPIFTVTTTSISTPITSVTKLTSASSSPSTNKTEYVLPCVPKHIPITTVTTLNTTPASNTKLKNSIAAPSNTVSIMSTEVKLANKLEHKKSTASNGKLNNTSSIKSGVAKISNAQGGRNSTIPITSSKPFDVSIGTTKKILESHPKDVAKARVSTNSTLSDKSAAKVKRTEAVTADIESSMLTKKSKEIPSVTSSNKSYSTDSKPIATETCPSTVTKEYSAITIVPSTGSTSKVHKVLTPCNISGVDTTKPTTSCSTKSSIKIPESTKGTVAASVSTQAKSNNLKSDSTNITPKTTELSSSTKTSNTSVCSITSVTGAKSPTTTPLPAPPKPSVTHNQNQLERSESKKEKLK</sequence>
<accession>A0A9N9WES6</accession>
<name>A0A9N9WES6_9NEOP</name>
<dbReference type="AlphaFoldDB" id="A0A9N9WES6"/>
<protein>
    <submittedName>
        <fullName evidence="2">Uncharacterized protein</fullName>
    </submittedName>
</protein>